<reference evidence="8" key="1">
    <citation type="journal article" date="2014" name="Int. J. Syst. Evol. Microbiol.">
        <title>Complete genome of a new Firmicutes species belonging to the dominant human colonic microbiota ('Ruminococcus bicirculans') reveals two chromosomes and a selective capacity to utilize plant glucans.</title>
        <authorList>
            <consortium name="NISC Comparative Sequencing Program"/>
            <person name="Wegmann U."/>
            <person name="Louis P."/>
            <person name="Goesmann A."/>
            <person name="Henrissat B."/>
            <person name="Duncan S.H."/>
            <person name="Flint H.J."/>
        </authorList>
    </citation>
    <scope>NUCLEOTIDE SEQUENCE</scope>
    <source>
        <strain evidence="8">NBRC 103408</strain>
    </source>
</reference>
<dbReference type="InterPro" id="IPR057264">
    <property type="entry name" value="Ribosomal_uL24_C"/>
</dbReference>
<dbReference type="HAMAP" id="MF_01326_B">
    <property type="entry name" value="Ribosomal_uL24_B"/>
    <property type="match status" value="1"/>
</dbReference>
<evidence type="ECO:0000259" key="7">
    <source>
        <dbReference type="SMART" id="SM00739"/>
    </source>
</evidence>
<evidence type="ECO:0000313" key="8">
    <source>
        <dbReference type="EMBL" id="GLQ07772.1"/>
    </source>
</evidence>
<dbReference type="GO" id="GO:0005840">
    <property type="term" value="C:ribosome"/>
    <property type="evidence" value="ECO:0007669"/>
    <property type="project" value="UniProtKB-KW"/>
</dbReference>
<comment type="function">
    <text evidence="5">One of two assembly initiator proteins, it binds directly to the 5'-end of the 23S rRNA, where it nucleates assembly of the 50S subunit.</text>
</comment>
<name>A0ABQ5U6J1_9PROT</name>
<organism evidence="8 9">
    <name type="scientific">Sneathiella chinensis</name>
    <dbReference type="NCBI Taxonomy" id="349750"/>
    <lineage>
        <taxon>Bacteria</taxon>
        <taxon>Pseudomonadati</taxon>
        <taxon>Pseudomonadota</taxon>
        <taxon>Alphaproteobacteria</taxon>
        <taxon>Sneathiellales</taxon>
        <taxon>Sneathiellaceae</taxon>
        <taxon>Sneathiella</taxon>
    </lineage>
</organism>
<gene>
    <name evidence="5 8" type="primary">rplX</name>
    <name evidence="8" type="ORF">GCM10007924_29930</name>
</gene>
<evidence type="ECO:0000256" key="4">
    <source>
        <dbReference type="ARBA" id="ARBA00035206"/>
    </source>
</evidence>
<keyword evidence="5" id="KW-0699">rRNA-binding</keyword>
<dbReference type="InterPro" id="IPR014722">
    <property type="entry name" value="Rib_uL2_dom2"/>
</dbReference>
<comment type="similarity">
    <text evidence="1 5 6">Belongs to the universal ribosomal protein uL24 family.</text>
</comment>
<comment type="subunit">
    <text evidence="5">Part of the 50S ribosomal subunit.</text>
</comment>
<evidence type="ECO:0000256" key="6">
    <source>
        <dbReference type="RuleBase" id="RU003477"/>
    </source>
</evidence>
<dbReference type="InterPro" id="IPR041988">
    <property type="entry name" value="Ribosomal_uL24_KOW"/>
</dbReference>
<dbReference type="Gene3D" id="2.30.30.30">
    <property type="match status" value="1"/>
</dbReference>
<dbReference type="InterPro" id="IPR005825">
    <property type="entry name" value="Ribosomal_uL24_CS"/>
</dbReference>
<accession>A0ABQ5U6J1</accession>
<keyword evidence="9" id="KW-1185">Reference proteome</keyword>
<dbReference type="RefSeq" id="WP_169561820.1">
    <property type="nucleotide sequence ID" value="NZ_BSNF01000008.1"/>
</dbReference>
<evidence type="ECO:0000256" key="2">
    <source>
        <dbReference type="ARBA" id="ARBA00022980"/>
    </source>
</evidence>
<dbReference type="PANTHER" id="PTHR12903">
    <property type="entry name" value="MITOCHONDRIAL RIBOSOMAL PROTEIN L24"/>
    <property type="match status" value="1"/>
</dbReference>
<evidence type="ECO:0000313" key="9">
    <source>
        <dbReference type="Proteomes" id="UP001161409"/>
    </source>
</evidence>
<keyword evidence="2 5" id="KW-0689">Ribosomal protein</keyword>
<dbReference type="CDD" id="cd06089">
    <property type="entry name" value="KOW_RPL26"/>
    <property type="match status" value="1"/>
</dbReference>
<comment type="function">
    <text evidence="5">One of the proteins that surrounds the polypeptide exit tunnel on the outside of the subunit.</text>
</comment>
<keyword evidence="5" id="KW-0694">RNA-binding</keyword>
<keyword evidence="3 5" id="KW-0687">Ribonucleoprotein</keyword>
<dbReference type="InterPro" id="IPR005824">
    <property type="entry name" value="KOW"/>
</dbReference>
<dbReference type="Pfam" id="PF00467">
    <property type="entry name" value="KOW"/>
    <property type="match status" value="1"/>
</dbReference>
<dbReference type="InterPro" id="IPR003256">
    <property type="entry name" value="Ribosomal_uL24"/>
</dbReference>
<comment type="caution">
    <text evidence="8">The sequence shown here is derived from an EMBL/GenBank/DDBJ whole genome shotgun (WGS) entry which is preliminary data.</text>
</comment>
<proteinExistence type="inferred from homology"/>
<dbReference type="InterPro" id="IPR008991">
    <property type="entry name" value="Translation_prot_SH3-like_sf"/>
</dbReference>
<dbReference type="SMART" id="SM00739">
    <property type="entry name" value="KOW"/>
    <property type="match status" value="1"/>
</dbReference>
<protein>
    <recommendedName>
        <fullName evidence="4 5">Large ribosomal subunit protein uL24</fullName>
    </recommendedName>
</protein>
<dbReference type="SUPFAM" id="SSF50104">
    <property type="entry name" value="Translation proteins SH3-like domain"/>
    <property type="match status" value="1"/>
</dbReference>
<dbReference type="EMBL" id="BSNF01000008">
    <property type="protein sequence ID" value="GLQ07772.1"/>
    <property type="molecule type" value="Genomic_DNA"/>
</dbReference>
<dbReference type="Pfam" id="PF17136">
    <property type="entry name" value="ribosomal_L24"/>
    <property type="match status" value="1"/>
</dbReference>
<evidence type="ECO:0000256" key="3">
    <source>
        <dbReference type="ARBA" id="ARBA00023274"/>
    </source>
</evidence>
<reference evidence="8" key="2">
    <citation type="submission" date="2023-01" db="EMBL/GenBank/DDBJ databases">
        <title>Draft genome sequence of Sneathiella chinensis strain NBRC 103408.</title>
        <authorList>
            <person name="Sun Q."/>
            <person name="Mori K."/>
        </authorList>
    </citation>
    <scope>NUCLEOTIDE SEQUENCE</scope>
    <source>
        <strain evidence="8">NBRC 103408</strain>
    </source>
</reference>
<sequence length="107" mass="11786">MAEKFAVKKGDKVVVLTGKDKGKSGEVLRVVREDRRAVVSGVNMVKRHTKQSQTEQGGIVEKEAPIHLSNIAVQDPKDGKATRVGYKTLDDGRKVRFAKRSGEVIDQ</sequence>
<evidence type="ECO:0000256" key="5">
    <source>
        <dbReference type="HAMAP-Rule" id="MF_01326"/>
    </source>
</evidence>
<dbReference type="PROSITE" id="PS01108">
    <property type="entry name" value="RIBOSOMAL_L24"/>
    <property type="match status" value="1"/>
</dbReference>
<feature type="domain" description="KOW" evidence="7">
    <location>
        <begin position="6"/>
        <end position="33"/>
    </location>
</feature>
<dbReference type="Proteomes" id="UP001161409">
    <property type="component" value="Unassembled WGS sequence"/>
</dbReference>
<dbReference type="NCBIfam" id="TIGR01079">
    <property type="entry name" value="rplX_bact"/>
    <property type="match status" value="1"/>
</dbReference>
<evidence type="ECO:0000256" key="1">
    <source>
        <dbReference type="ARBA" id="ARBA00010618"/>
    </source>
</evidence>